<evidence type="ECO:0000313" key="2">
    <source>
        <dbReference type="Proteomes" id="UP000018890"/>
    </source>
</evidence>
<proteinExistence type="predicted"/>
<name>W4PXM1_9BACI</name>
<keyword evidence="2" id="KW-1185">Reference proteome</keyword>
<gene>
    <name evidence="1" type="ORF">JCM9140_403</name>
</gene>
<dbReference type="EMBL" id="BAUT01000002">
    <property type="protein sequence ID" value="GAE24472.1"/>
    <property type="molecule type" value="Genomic_DNA"/>
</dbReference>
<accession>W4PXM1</accession>
<sequence>MSSKGHKAEEPWQGFHGPNLGVAIELYEEYSKNPEAVEEDLRELFDIWGPPPSDNESQSSTSADQVFLLPHLIWLGIMLMQLN</sequence>
<evidence type="ECO:0000313" key="1">
    <source>
        <dbReference type="EMBL" id="GAE24472.1"/>
    </source>
</evidence>
<protein>
    <submittedName>
        <fullName evidence="1">2-oxoglutarate dehydrogenase E1 component</fullName>
    </submittedName>
</protein>
<dbReference type="Proteomes" id="UP000018890">
    <property type="component" value="Unassembled WGS sequence"/>
</dbReference>
<organism evidence="1 2">
    <name type="scientific">Halalkalibacter wakoensis JCM 9140</name>
    <dbReference type="NCBI Taxonomy" id="1236970"/>
    <lineage>
        <taxon>Bacteria</taxon>
        <taxon>Bacillati</taxon>
        <taxon>Bacillota</taxon>
        <taxon>Bacilli</taxon>
        <taxon>Bacillales</taxon>
        <taxon>Bacillaceae</taxon>
        <taxon>Halalkalibacter</taxon>
    </lineage>
</organism>
<reference evidence="1" key="1">
    <citation type="journal article" date="2014" name="Genome Announc.">
        <title>Draft Genome Sequences of Three Alkaliphilic Bacillus Strains, Bacillus wakoensis JCM 9140T, Bacillus akibai JCM 9157T, and Bacillus hemicellulosilyticus JCM 9152T.</title>
        <authorList>
            <person name="Yuki M."/>
            <person name="Oshima K."/>
            <person name="Suda W."/>
            <person name="Oshida Y."/>
            <person name="Kitamura K."/>
            <person name="Iida T."/>
            <person name="Hattori M."/>
            <person name="Ohkuma M."/>
        </authorList>
    </citation>
    <scope>NUCLEOTIDE SEQUENCE [LARGE SCALE GENOMIC DNA]</scope>
    <source>
        <strain evidence="1">JCM 9140</strain>
    </source>
</reference>
<comment type="caution">
    <text evidence="1">The sequence shown here is derived from an EMBL/GenBank/DDBJ whole genome shotgun (WGS) entry which is preliminary data.</text>
</comment>
<dbReference type="AlphaFoldDB" id="W4PXM1"/>
<dbReference type="STRING" id="1236970.JCM9140_403"/>